<evidence type="ECO:0000256" key="3">
    <source>
        <dbReference type="ARBA" id="ARBA00024327"/>
    </source>
</evidence>
<protein>
    <submittedName>
        <fullName evidence="6">3'-phosphoadenosine-5'-phosphosulfate reductase</fullName>
    </submittedName>
</protein>
<name>R4XB36_TAPDE</name>
<dbReference type="Proteomes" id="UP000013776">
    <property type="component" value="Unassembled WGS sequence"/>
</dbReference>
<dbReference type="eggNOG" id="KOG0189">
    <property type="taxonomic scope" value="Eukaryota"/>
</dbReference>
<dbReference type="GO" id="GO:0005737">
    <property type="term" value="C:cytoplasm"/>
    <property type="evidence" value="ECO:0007669"/>
    <property type="project" value="TreeGrafter"/>
</dbReference>
<reference evidence="6 7" key="1">
    <citation type="journal article" date="2013" name="MBio">
        <title>Genome sequencing of the plant pathogen Taphrina deformans, the causal agent of peach leaf curl.</title>
        <authorList>
            <person name="Cisse O.H."/>
            <person name="Almeida J.M.G.C.F."/>
            <person name="Fonseca A."/>
            <person name="Kumar A.A."/>
            <person name="Salojaervi J."/>
            <person name="Overmyer K."/>
            <person name="Hauser P.M."/>
            <person name="Pagni M."/>
        </authorList>
    </citation>
    <scope>NUCLEOTIDE SEQUENCE [LARGE SCALE GENOMIC DNA]</scope>
    <source>
        <strain evidence="7">PYCC 5710 / ATCC 11124 / CBS 356.35 / IMI 108563 / JCM 9778 / NBRC 8474</strain>
    </source>
</reference>
<dbReference type="InterPro" id="IPR011800">
    <property type="entry name" value="PAPS_reductase_CysH"/>
</dbReference>
<dbReference type="STRING" id="1097556.R4XB36"/>
<evidence type="ECO:0000256" key="1">
    <source>
        <dbReference type="ARBA" id="ARBA00009732"/>
    </source>
</evidence>
<dbReference type="InterPro" id="IPR004511">
    <property type="entry name" value="PAPS/APS_Rdtase"/>
</dbReference>
<dbReference type="PANTHER" id="PTHR46509:SF1">
    <property type="entry name" value="PHOSPHOADENOSINE PHOSPHOSULFATE REDUCTASE"/>
    <property type="match status" value="1"/>
</dbReference>
<keyword evidence="7" id="KW-1185">Reference proteome</keyword>
<dbReference type="GO" id="GO:0004604">
    <property type="term" value="F:phosphoadenylyl-sulfate reductase (thioredoxin) activity"/>
    <property type="evidence" value="ECO:0007669"/>
    <property type="project" value="InterPro"/>
</dbReference>
<comment type="pathway">
    <text evidence="3">Sulfur metabolism; hydrogen sulfide biosynthesis; sulfite from sulfate.</text>
</comment>
<dbReference type="VEuPathDB" id="FungiDB:TAPDE_003183"/>
<comment type="caution">
    <text evidence="6">The sequence shown here is derived from an EMBL/GenBank/DDBJ whole genome shotgun (WGS) entry which is preliminary data.</text>
</comment>
<proteinExistence type="inferred from homology"/>
<dbReference type="HAMAP" id="MF_00063">
    <property type="entry name" value="CysH"/>
    <property type="match status" value="1"/>
</dbReference>
<dbReference type="Pfam" id="PF01507">
    <property type="entry name" value="PAPS_reduct"/>
    <property type="match status" value="1"/>
</dbReference>
<evidence type="ECO:0000259" key="5">
    <source>
        <dbReference type="Pfam" id="PF01507"/>
    </source>
</evidence>
<dbReference type="NCBIfam" id="NF002537">
    <property type="entry name" value="PRK02090.1"/>
    <property type="match status" value="1"/>
</dbReference>
<comment type="similarity">
    <text evidence="1">Belongs to the PAPS reductase family. CysH subfamily.</text>
</comment>
<dbReference type="NCBIfam" id="TIGR00434">
    <property type="entry name" value="cysH"/>
    <property type="match status" value="1"/>
</dbReference>
<dbReference type="InterPro" id="IPR002500">
    <property type="entry name" value="PAPS_reduct_dom"/>
</dbReference>
<evidence type="ECO:0000256" key="4">
    <source>
        <dbReference type="SAM" id="MobiDB-lite"/>
    </source>
</evidence>
<feature type="region of interest" description="Disordered" evidence="4">
    <location>
        <begin position="1"/>
        <end position="30"/>
    </location>
</feature>
<evidence type="ECO:0000256" key="2">
    <source>
        <dbReference type="ARBA" id="ARBA00023002"/>
    </source>
</evidence>
<dbReference type="AlphaFoldDB" id="R4XB36"/>
<dbReference type="Gene3D" id="3.40.50.620">
    <property type="entry name" value="HUPs"/>
    <property type="match status" value="1"/>
</dbReference>
<keyword evidence="2" id="KW-0560">Oxidoreductase</keyword>
<dbReference type="GO" id="GO:0019379">
    <property type="term" value="P:sulfate assimilation, phosphoadenylyl sulfate reduction by phosphoadenylyl-sulfate reductase (thioredoxin)"/>
    <property type="evidence" value="ECO:0007669"/>
    <property type="project" value="InterPro"/>
</dbReference>
<evidence type="ECO:0000313" key="7">
    <source>
        <dbReference type="Proteomes" id="UP000013776"/>
    </source>
</evidence>
<evidence type="ECO:0000313" key="6">
    <source>
        <dbReference type="EMBL" id="CCG83038.1"/>
    </source>
</evidence>
<sequence>MPSVQVYNNNTTTTANEQSHVSDSDSDYGSATSSQILPDITFTPSHLKFLNEQLSKLTAQEVLRWAITTLPGLWQTTAMGLTGMVSLDMISKLNADGSHPVPLMFIDTLYHFEETLQLADRIRARYPKANLTTYKPRHWATAAELEAAKGKKLWETDETLYDYLVKVEPARRAYQELGVKAVLTGRRRSQGGSRNTTPFIEIDDTGLIKVNPLASWSFADVKNYITAHNVPYNILLDQGYRSVGDWHSTEPVAEGEDERAGRWKGREKTECGLHSNSKYFAHLAKRQAAKEAKTVAANGQVIEQSA</sequence>
<dbReference type="InterPro" id="IPR014729">
    <property type="entry name" value="Rossmann-like_a/b/a_fold"/>
</dbReference>
<dbReference type="OrthoDB" id="7869097at2759"/>
<dbReference type="EMBL" id="CAHR02000118">
    <property type="protein sequence ID" value="CCG83038.1"/>
    <property type="molecule type" value="Genomic_DNA"/>
</dbReference>
<dbReference type="SUPFAM" id="SSF52402">
    <property type="entry name" value="Adenine nucleotide alpha hydrolases-like"/>
    <property type="match status" value="1"/>
</dbReference>
<dbReference type="PANTHER" id="PTHR46509">
    <property type="entry name" value="PHOSPHOADENOSINE PHOSPHOSULFATE REDUCTASE"/>
    <property type="match status" value="1"/>
</dbReference>
<gene>
    <name evidence="6" type="ORF">TAPDE_003183</name>
</gene>
<dbReference type="CDD" id="cd23945">
    <property type="entry name" value="PAPS_reductase"/>
    <property type="match status" value="1"/>
</dbReference>
<feature type="domain" description="Phosphoadenosine phosphosulphate reductase" evidence="5">
    <location>
        <begin position="73"/>
        <end position="251"/>
    </location>
</feature>
<accession>R4XB36</accession>
<organism evidence="6 7">
    <name type="scientific">Taphrina deformans (strain PYCC 5710 / ATCC 11124 / CBS 356.35 / IMI 108563 / JCM 9778 / NBRC 8474)</name>
    <name type="common">Peach leaf curl fungus</name>
    <name type="synonym">Lalaria deformans</name>
    <dbReference type="NCBI Taxonomy" id="1097556"/>
    <lineage>
        <taxon>Eukaryota</taxon>
        <taxon>Fungi</taxon>
        <taxon>Dikarya</taxon>
        <taxon>Ascomycota</taxon>
        <taxon>Taphrinomycotina</taxon>
        <taxon>Taphrinomycetes</taxon>
        <taxon>Taphrinales</taxon>
        <taxon>Taphrinaceae</taxon>
        <taxon>Taphrina</taxon>
    </lineage>
</organism>
<dbReference type="NCBIfam" id="TIGR02057">
    <property type="entry name" value="PAPS_reductase"/>
    <property type="match status" value="1"/>
</dbReference>